<feature type="region of interest" description="Disordered" evidence="3">
    <location>
        <begin position="221"/>
        <end position="376"/>
    </location>
</feature>
<dbReference type="SUPFAM" id="SSF46565">
    <property type="entry name" value="Chaperone J-domain"/>
    <property type="match status" value="1"/>
</dbReference>
<dbReference type="Pfam" id="PF00226">
    <property type="entry name" value="DnaJ"/>
    <property type="match status" value="1"/>
</dbReference>
<feature type="compositionally biased region" description="Low complexity" evidence="3">
    <location>
        <begin position="297"/>
        <end position="311"/>
    </location>
</feature>
<dbReference type="InterPro" id="IPR036869">
    <property type="entry name" value="J_dom_sf"/>
</dbReference>
<name>A0A813FQX2_POLGL</name>
<dbReference type="GO" id="GO:0051879">
    <property type="term" value="F:Hsp90 protein binding"/>
    <property type="evidence" value="ECO:0007669"/>
    <property type="project" value="TreeGrafter"/>
</dbReference>
<evidence type="ECO:0000313" key="6">
    <source>
        <dbReference type="Proteomes" id="UP000654075"/>
    </source>
</evidence>
<dbReference type="OMA" id="PNDRTAN"/>
<dbReference type="PANTHER" id="PTHR22904">
    <property type="entry name" value="TPR REPEAT CONTAINING PROTEIN"/>
    <property type="match status" value="1"/>
</dbReference>
<dbReference type="AlphaFoldDB" id="A0A813FQX2"/>
<proteinExistence type="predicted"/>
<accession>A0A813FQX2</accession>
<feature type="compositionally biased region" description="Polar residues" evidence="3">
    <location>
        <begin position="223"/>
        <end position="242"/>
    </location>
</feature>
<dbReference type="PROSITE" id="PS50076">
    <property type="entry name" value="DNAJ_2"/>
    <property type="match status" value="1"/>
</dbReference>
<protein>
    <recommendedName>
        <fullName evidence="4">J domain-containing protein</fullName>
    </recommendedName>
</protein>
<organism evidence="5 6">
    <name type="scientific">Polarella glacialis</name>
    <name type="common">Dinoflagellate</name>
    <dbReference type="NCBI Taxonomy" id="89957"/>
    <lineage>
        <taxon>Eukaryota</taxon>
        <taxon>Sar</taxon>
        <taxon>Alveolata</taxon>
        <taxon>Dinophyceae</taxon>
        <taxon>Suessiales</taxon>
        <taxon>Suessiaceae</taxon>
        <taxon>Polarella</taxon>
    </lineage>
</organism>
<dbReference type="SUPFAM" id="SSF48452">
    <property type="entry name" value="TPR-like"/>
    <property type="match status" value="1"/>
</dbReference>
<reference evidence="5" key="1">
    <citation type="submission" date="2021-02" db="EMBL/GenBank/DDBJ databases">
        <authorList>
            <person name="Dougan E. K."/>
            <person name="Rhodes N."/>
            <person name="Thang M."/>
            <person name="Chan C."/>
        </authorList>
    </citation>
    <scope>NUCLEOTIDE SEQUENCE</scope>
</reference>
<dbReference type="OrthoDB" id="273087at2759"/>
<dbReference type="Proteomes" id="UP000654075">
    <property type="component" value="Unassembled WGS sequence"/>
</dbReference>
<keyword evidence="6" id="KW-1185">Reference proteome</keyword>
<evidence type="ECO:0000313" key="5">
    <source>
        <dbReference type="EMBL" id="CAE8615869.1"/>
    </source>
</evidence>
<dbReference type="InterPro" id="IPR011990">
    <property type="entry name" value="TPR-like_helical_dom_sf"/>
</dbReference>
<sequence>LECSPDTSSADLKKAYHEKLRQYHPDKRPTSSTGVGCRVTAALFGAWEELQDTEKRAAYDELWHRSRQPTSPAELAEVRRREGNALYQEAQSVTKQASTESLSAAAFALHKYQAAIDKYSEGVQLAPQDHRIRSNRALCYCSLKDWTRCRDDSMVVIQLKPDFMKGWFLLAKALWKDGQSGQALRELEAGLRLVPGNAELLALQAEIAPQGQEAGVQLPKLNASRSRNVSPVCTPTQGNSRVATPPPIGRGGSKSPAPAARQRASSRSPAPGGQQRSHDETANFGDPNDRTANFGHQQAGSRSGRSASPAPVYYDQTFGAAETSFGPQAPYPPAAPGAPGRGRDPTPPRAAEPPRSRLSSLSGMAASSRLGIDKRA</sequence>
<comment type="caution">
    <text evidence="5">The sequence shown here is derived from an EMBL/GenBank/DDBJ whole genome shotgun (WGS) entry which is preliminary data.</text>
</comment>
<keyword evidence="1" id="KW-0677">Repeat</keyword>
<dbReference type="CDD" id="cd06257">
    <property type="entry name" value="DnaJ"/>
    <property type="match status" value="1"/>
</dbReference>
<dbReference type="InterPro" id="IPR001623">
    <property type="entry name" value="DnaJ_domain"/>
</dbReference>
<dbReference type="PANTHER" id="PTHR22904:SF523">
    <property type="entry name" value="STRESS-INDUCED-PHOSPHOPROTEIN 1"/>
    <property type="match status" value="1"/>
</dbReference>
<evidence type="ECO:0000256" key="3">
    <source>
        <dbReference type="SAM" id="MobiDB-lite"/>
    </source>
</evidence>
<gene>
    <name evidence="5" type="ORF">PGLA1383_LOCUS33577</name>
</gene>
<dbReference type="Gene3D" id="1.25.40.10">
    <property type="entry name" value="Tetratricopeptide repeat domain"/>
    <property type="match status" value="1"/>
</dbReference>
<dbReference type="Gene3D" id="1.10.287.110">
    <property type="entry name" value="DnaJ domain"/>
    <property type="match status" value="1"/>
</dbReference>
<feature type="non-terminal residue" evidence="5">
    <location>
        <position position="376"/>
    </location>
</feature>
<dbReference type="EMBL" id="CAJNNV010025732">
    <property type="protein sequence ID" value="CAE8615869.1"/>
    <property type="molecule type" value="Genomic_DNA"/>
</dbReference>
<feature type="compositionally biased region" description="Low complexity" evidence="3">
    <location>
        <begin position="255"/>
        <end position="271"/>
    </location>
</feature>
<feature type="domain" description="J" evidence="4">
    <location>
        <begin position="1"/>
        <end position="63"/>
    </location>
</feature>
<keyword evidence="2" id="KW-0802">TPR repeat</keyword>
<evidence type="ECO:0000259" key="4">
    <source>
        <dbReference type="PROSITE" id="PS50076"/>
    </source>
</evidence>
<evidence type="ECO:0000256" key="1">
    <source>
        <dbReference type="ARBA" id="ARBA00022737"/>
    </source>
</evidence>
<evidence type="ECO:0000256" key="2">
    <source>
        <dbReference type="ARBA" id="ARBA00022803"/>
    </source>
</evidence>